<organism evidence="4">
    <name type="scientific">Echinococcus granulosus</name>
    <name type="common">Hydatid tapeworm</name>
    <dbReference type="NCBI Taxonomy" id="6210"/>
    <lineage>
        <taxon>Eukaryota</taxon>
        <taxon>Metazoa</taxon>
        <taxon>Spiralia</taxon>
        <taxon>Lophotrochozoa</taxon>
        <taxon>Platyhelminthes</taxon>
        <taxon>Cestoda</taxon>
        <taxon>Eucestoda</taxon>
        <taxon>Cyclophyllidea</taxon>
        <taxon>Taeniidae</taxon>
        <taxon>Echinococcus</taxon>
        <taxon>Echinococcus granulosus group</taxon>
    </lineage>
</organism>
<keyword evidence="3" id="KW-0496">Mitochondrion</keyword>
<evidence type="ECO:0000256" key="1">
    <source>
        <dbReference type="ARBA" id="ARBA00004294"/>
    </source>
</evidence>
<dbReference type="Proteomes" id="UP000492820">
    <property type="component" value="Unassembled WGS sequence"/>
</dbReference>
<keyword evidence="2" id="KW-1134">Transmembrane beta strand</keyword>
<dbReference type="WBParaSite" id="EgrG_001004600">
    <property type="protein sequence ID" value="EgrG_001004600"/>
    <property type="gene ID" value="EgrG_001004600"/>
</dbReference>
<accession>A0A068WB79</accession>
<dbReference type="EMBL" id="LK028577">
    <property type="protein sequence ID" value="CDS17304.1"/>
    <property type="molecule type" value="Genomic_DNA"/>
</dbReference>
<sequence length="305" mass="34168">MSPPSFETIGSQVEEFVSDDLYWNSPNMKFNFTSRGNTGLLVSLLARPPNYAYGPFYAYNNCCRSLINAEFFVSPFKDAQLTFTFLQPASFGTKFTLPLLMNAVQQEFSAALSNISARKHTNTPFKDPALRSRSSFSSDNMVVDLVTESHGKKVKSYLAFVLSKGNFLVGPRVGASLKKPSHWYFDLKLGYTSRNIEAFGFFSLKRFQSLQRFSYGVLRRHPRFDVGLISFSDRASQQKQQLTVAVCYKPNSWSFIKFCLTRDGFFAWNYGFTLTNGVVTTVGFSSNLGPDAACTKFNASVSIAA</sequence>
<dbReference type="InterPro" id="IPR023614">
    <property type="entry name" value="Porin_dom_sf"/>
</dbReference>
<proteinExistence type="predicted"/>
<protein>
    <submittedName>
        <fullName evidence="4 6">Expressed conserved protein</fullName>
    </submittedName>
</protein>
<dbReference type="OrthoDB" id="6261478at2759"/>
<evidence type="ECO:0000313" key="5">
    <source>
        <dbReference type="Proteomes" id="UP000492820"/>
    </source>
</evidence>
<gene>
    <name evidence="4" type="ORF">EgrG_001004600</name>
</gene>
<dbReference type="GO" id="GO:0005741">
    <property type="term" value="C:mitochondrial outer membrane"/>
    <property type="evidence" value="ECO:0007669"/>
    <property type="project" value="UniProtKB-SubCell"/>
</dbReference>
<dbReference type="Gene3D" id="2.40.160.10">
    <property type="entry name" value="Porin"/>
    <property type="match status" value="1"/>
</dbReference>
<evidence type="ECO:0000256" key="2">
    <source>
        <dbReference type="ARBA" id="ARBA00022452"/>
    </source>
</evidence>
<dbReference type="AlphaFoldDB" id="A0A068WB79"/>
<comment type="subcellular location">
    <subcellularLocation>
        <location evidence="1">Mitochondrion outer membrane</location>
    </subcellularLocation>
</comment>
<name>A0A068WB79_ECHGR</name>
<keyword evidence="3" id="KW-1000">Mitochondrion outer membrane</keyword>
<keyword evidence="2" id="KW-0812">Transmembrane</keyword>
<evidence type="ECO:0000313" key="6">
    <source>
        <dbReference type="WBParaSite" id="EgrG_001004600"/>
    </source>
</evidence>
<reference evidence="4" key="2">
    <citation type="submission" date="2014-06" db="EMBL/GenBank/DDBJ databases">
        <authorList>
            <person name="Aslett M."/>
        </authorList>
    </citation>
    <scope>NUCLEOTIDE SEQUENCE</scope>
</reference>
<evidence type="ECO:0000313" key="4">
    <source>
        <dbReference type="EMBL" id="CDS17304.1"/>
    </source>
</evidence>
<reference evidence="6" key="3">
    <citation type="submission" date="2020-10" db="UniProtKB">
        <authorList>
            <consortium name="WormBaseParasite"/>
        </authorList>
    </citation>
    <scope>IDENTIFICATION</scope>
</reference>
<reference evidence="4 5" key="1">
    <citation type="journal article" date="2013" name="Nature">
        <title>The genomes of four tapeworm species reveal adaptations to parasitism.</title>
        <authorList>
            <person name="Tsai I.J."/>
            <person name="Zarowiecki M."/>
            <person name="Holroyd N."/>
            <person name="Garciarrubio A."/>
            <person name="Sanchez-Flores A."/>
            <person name="Brooks K.L."/>
            <person name="Tracey A."/>
            <person name="Bobes R.J."/>
            <person name="Fragoso G."/>
            <person name="Sciutto E."/>
            <person name="Aslett M."/>
            <person name="Beasley H."/>
            <person name="Bennett H.M."/>
            <person name="Cai J."/>
            <person name="Camicia F."/>
            <person name="Clark R."/>
            <person name="Cucher M."/>
            <person name="De Silva N."/>
            <person name="Day T.A."/>
            <person name="Deplazes P."/>
            <person name="Estrada K."/>
            <person name="Fernandez C."/>
            <person name="Holland P.W."/>
            <person name="Hou J."/>
            <person name="Hu S."/>
            <person name="Huckvale T."/>
            <person name="Hung S.S."/>
            <person name="Kamenetzky L."/>
            <person name="Keane J.A."/>
            <person name="Kiss F."/>
            <person name="Koziol U."/>
            <person name="Lambert O."/>
            <person name="Liu K."/>
            <person name="Luo X."/>
            <person name="Luo Y."/>
            <person name="Macchiaroli N."/>
            <person name="Nichol S."/>
            <person name="Paps J."/>
            <person name="Parkinson J."/>
            <person name="Pouchkina-Stantcheva N."/>
            <person name="Riddiford N."/>
            <person name="Rosenzvit M."/>
            <person name="Salinas G."/>
            <person name="Wasmuth J.D."/>
            <person name="Zamanian M."/>
            <person name="Zheng Y."/>
            <person name="Cai X."/>
            <person name="Soberon X."/>
            <person name="Olson P.D."/>
            <person name="Laclette J.P."/>
            <person name="Brehm K."/>
            <person name="Berriman M."/>
            <person name="Garciarrubio A."/>
            <person name="Bobes R.J."/>
            <person name="Fragoso G."/>
            <person name="Sanchez-Flores A."/>
            <person name="Estrada K."/>
            <person name="Cevallos M.A."/>
            <person name="Morett E."/>
            <person name="Gonzalez V."/>
            <person name="Portillo T."/>
            <person name="Ochoa-Leyva A."/>
            <person name="Jose M.V."/>
            <person name="Sciutto E."/>
            <person name="Landa A."/>
            <person name="Jimenez L."/>
            <person name="Valdes V."/>
            <person name="Carrero J.C."/>
            <person name="Larralde C."/>
            <person name="Morales-Montor J."/>
            <person name="Limon-Lason J."/>
            <person name="Soberon X."/>
            <person name="Laclette J.P."/>
        </authorList>
    </citation>
    <scope>NUCLEOTIDE SEQUENCE [LARGE SCALE GENOMIC DNA]</scope>
</reference>
<evidence type="ECO:0000256" key="3">
    <source>
        <dbReference type="ARBA" id="ARBA00022787"/>
    </source>
</evidence>
<keyword evidence="2" id="KW-0472">Membrane</keyword>